<dbReference type="AlphaFoldDB" id="A0A1L9X851"/>
<feature type="region of interest" description="Disordered" evidence="1">
    <location>
        <begin position="496"/>
        <end position="531"/>
    </location>
</feature>
<dbReference type="STRING" id="690307.A0A1L9X851"/>
<dbReference type="OrthoDB" id="3786931at2759"/>
<dbReference type="Proteomes" id="UP000184546">
    <property type="component" value="Unassembled WGS sequence"/>
</dbReference>
<organism evidence="2 3">
    <name type="scientific">Aspergillus aculeatus (strain ATCC 16872 / CBS 172.66 / WB 5094)</name>
    <dbReference type="NCBI Taxonomy" id="690307"/>
    <lineage>
        <taxon>Eukaryota</taxon>
        <taxon>Fungi</taxon>
        <taxon>Dikarya</taxon>
        <taxon>Ascomycota</taxon>
        <taxon>Pezizomycotina</taxon>
        <taxon>Eurotiomycetes</taxon>
        <taxon>Eurotiomycetidae</taxon>
        <taxon>Eurotiales</taxon>
        <taxon>Aspergillaceae</taxon>
        <taxon>Aspergillus</taxon>
        <taxon>Aspergillus subgen. Circumdati</taxon>
    </lineage>
</organism>
<proteinExistence type="predicted"/>
<dbReference type="GeneID" id="30974223"/>
<feature type="compositionally biased region" description="Low complexity" evidence="1">
    <location>
        <begin position="505"/>
        <end position="517"/>
    </location>
</feature>
<dbReference type="EMBL" id="KV878970">
    <property type="protein sequence ID" value="OJK04612.1"/>
    <property type="molecule type" value="Genomic_DNA"/>
</dbReference>
<feature type="region of interest" description="Disordered" evidence="1">
    <location>
        <begin position="303"/>
        <end position="325"/>
    </location>
</feature>
<dbReference type="RefSeq" id="XP_020060951.1">
    <property type="nucleotide sequence ID" value="XM_020200409.1"/>
</dbReference>
<feature type="compositionally biased region" description="Basic residues" evidence="1">
    <location>
        <begin position="309"/>
        <end position="325"/>
    </location>
</feature>
<feature type="region of interest" description="Disordered" evidence="1">
    <location>
        <begin position="437"/>
        <end position="467"/>
    </location>
</feature>
<accession>A0A1L9X851</accession>
<reference evidence="3" key="1">
    <citation type="journal article" date="2017" name="Genome Biol.">
        <title>Comparative genomics reveals high biological diversity and specific adaptations in the industrially and medically important fungal genus Aspergillus.</title>
        <authorList>
            <person name="de Vries R.P."/>
            <person name="Riley R."/>
            <person name="Wiebenga A."/>
            <person name="Aguilar-Osorio G."/>
            <person name="Amillis S."/>
            <person name="Uchima C.A."/>
            <person name="Anderluh G."/>
            <person name="Asadollahi M."/>
            <person name="Askin M."/>
            <person name="Barry K."/>
            <person name="Battaglia E."/>
            <person name="Bayram O."/>
            <person name="Benocci T."/>
            <person name="Braus-Stromeyer S.A."/>
            <person name="Caldana C."/>
            <person name="Canovas D."/>
            <person name="Cerqueira G.C."/>
            <person name="Chen F."/>
            <person name="Chen W."/>
            <person name="Choi C."/>
            <person name="Clum A."/>
            <person name="Dos Santos R.A."/>
            <person name="Damasio A.R."/>
            <person name="Diallinas G."/>
            <person name="Emri T."/>
            <person name="Fekete E."/>
            <person name="Flipphi M."/>
            <person name="Freyberg S."/>
            <person name="Gallo A."/>
            <person name="Gournas C."/>
            <person name="Habgood R."/>
            <person name="Hainaut M."/>
            <person name="Harispe M.L."/>
            <person name="Henrissat B."/>
            <person name="Hilden K.S."/>
            <person name="Hope R."/>
            <person name="Hossain A."/>
            <person name="Karabika E."/>
            <person name="Karaffa L."/>
            <person name="Karanyi Z."/>
            <person name="Krasevec N."/>
            <person name="Kuo A."/>
            <person name="Kusch H."/>
            <person name="LaButti K."/>
            <person name="Lagendijk E.L."/>
            <person name="Lapidus A."/>
            <person name="Levasseur A."/>
            <person name="Lindquist E."/>
            <person name="Lipzen A."/>
            <person name="Logrieco A.F."/>
            <person name="MacCabe A."/>
            <person name="Maekelae M.R."/>
            <person name="Malavazi I."/>
            <person name="Melin P."/>
            <person name="Meyer V."/>
            <person name="Mielnichuk N."/>
            <person name="Miskei M."/>
            <person name="Molnar A.P."/>
            <person name="Mule G."/>
            <person name="Ngan C.Y."/>
            <person name="Orejas M."/>
            <person name="Orosz E."/>
            <person name="Ouedraogo J.P."/>
            <person name="Overkamp K.M."/>
            <person name="Park H.-S."/>
            <person name="Perrone G."/>
            <person name="Piumi F."/>
            <person name="Punt P.J."/>
            <person name="Ram A.F."/>
            <person name="Ramon A."/>
            <person name="Rauscher S."/>
            <person name="Record E."/>
            <person name="Riano-Pachon D.M."/>
            <person name="Robert V."/>
            <person name="Roehrig J."/>
            <person name="Ruller R."/>
            <person name="Salamov A."/>
            <person name="Salih N.S."/>
            <person name="Samson R.A."/>
            <person name="Sandor E."/>
            <person name="Sanguinetti M."/>
            <person name="Schuetze T."/>
            <person name="Sepcic K."/>
            <person name="Shelest E."/>
            <person name="Sherlock G."/>
            <person name="Sophianopoulou V."/>
            <person name="Squina F.M."/>
            <person name="Sun H."/>
            <person name="Susca A."/>
            <person name="Todd R.B."/>
            <person name="Tsang A."/>
            <person name="Unkles S.E."/>
            <person name="van de Wiele N."/>
            <person name="van Rossen-Uffink D."/>
            <person name="Oliveira J.V."/>
            <person name="Vesth T.C."/>
            <person name="Visser J."/>
            <person name="Yu J.-H."/>
            <person name="Zhou M."/>
            <person name="Andersen M.R."/>
            <person name="Archer D.B."/>
            <person name="Baker S.E."/>
            <person name="Benoit I."/>
            <person name="Brakhage A.A."/>
            <person name="Braus G.H."/>
            <person name="Fischer R."/>
            <person name="Frisvad J.C."/>
            <person name="Goldman G.H."/>
            <person name="Houbraken J."/>
            <person name="Oakley B."/>
            <person name="Pocsi I."/>
            <person name="Scazzocchio C."/>
            <person name="Seiboth B."/>
            <person name="vanKuyk P.A."/>
            <person name="Wortman J."/>
            <person name="Dyer P.S."/>
            <person name="Grigoriev I.V."/>
        </authorList>
    </citation>
    <scope>NUCLEOTIDE SEQUENCE [LARGE SCALE GENOMIC DNA]</scope>
    <source>
        <strain evidence="3">ATCC 16872 / CBS 172.66 / WB 5094</strain>
    </source>
</reference>
<sequence>MLDYYPHYAADLTKQQLKKLIEVLSIDSDQDAAETEYLGQIRSPQVVQQIKEAIRGLPTELRQRSKWVRMLRHDAEAAVLCEVHEELNASVIGSIFALLKREVTHNLTFLKWYREFSDEAVNNLVDALLAVAGMWWMPEAKDDVPPKGAVCFQENKCEACMLARIVNEPWCLRNLRTALVSRVRTKPEIRIPKLLPFVEAAIGSFAPEGEAAVKAYGGLPCDLGFTSSCLAFKVKAARADALYVAARQLRQANKVMQREQVLNDKLRHRTRSHAADHPYQSEDIIYTDEDLQQADVRSTVHVRMAPSPQRRKKSVKQPKPKHARTTRLPHLDSIGEEAGVEDVVVEEATKVQVDYAGTAILVTPSHPKSTADNMVTVRPLKVKKPSLGEENATLIHNGGASPEARMAKAPYSSSSDLEEDTLEHEIQALLLPHLAKGPPVGPRYPSLTGGLTQRRRAEPSEDEDLEDLDLNSICNEIASQEKALWTPTFVDHIAAQPFHHDEPSSSESSSIHTTTRSAIPFFNKSGTSRRG</sequence>
<name>A0A1L9X851_ASPA1</name>
<keyword evidence="3" id="KW-1185">Reference proteome</keyword>
<gene>
    <name evidence="2" type="ORF">ASPACDRAFT_38174</name>
</gene>
<dbReference type="VEuPathDB" id="FungiDB:ASPACDRAFT_38174"/>
<protein>
    <submittedName>
        <fullName evidence="2">Uncharacterized protein</fullName>
    </submittedName>
</protein>
<evidence type="ECO:0000313" key="3">
    <source>
        <dbReference type="Proteomes" id="UP000184546"/>
    </source>
</evidence>
<evidence type="ECO:0000256" key="1">
    <source>
        <dbReference type="SAM" id="MobiDB-lite"/>
    </source>
</evidence>
<dbReference type="OMA" id="ENQCEAC"/>
<evidence type="ECO:0000313" key="2">
    <source>
        <dbReference type="EMBL" id="OJK04612.1"/>
    </source>
</evidence>